<evidence type="ECO:0000256" key="2">
    <source>
        <dbReference type="ARBA" id="ARBA00023242"/>
    </source>
</evidence>
<dbReference type="AlphaFoldDB" id="A0A2Z6Q9S6"/>
<evidence type="ECO:0000256" key="1">
    <source>
        <dbReference type="ARBA" id="ARBA00004123"/>
    </source>
</evidence>
<dbReference type="OrthoDB" id="185618at2759"/>
<feature type="compositionally biased region" description="Polar residues" evidence="3">
    <location>
        <begin position="65"/>
        <end position="77"/>
    </location>
</feature>
<name>A0A2Z6Q9S6_9GLOM</name>
<comment type="subcellular location">
    <subcellularLocation>
        <location evidence="1">Nucleus</location>
    </subcellularLocation>
</comment>
<organism evidence="5 7">
    <name type="scientific">Rhizophagus clarus</name>
    <dbReference type="NCBI Taxonomy" id="94130"/>
    <lineage>
        <taxon>Eukaryota</taxon>
        <taxon>Fungi</taxon>
        <taxon>Fungi incertae sedis</taxon>
        <taxon>Mucoromycota</taxon>
        <taxon>Glomeromycotina</taxon>
        <taxon>Glomeromycetes</taxon>
        <taxon>Glomerales</taxon>
        <taxon>Glomeraceae</taxon>
        <taxon>Rhizophagus</taxon>
    </lineage>
</organism>
<dbReference type="Gene3D" id="2.30.29.30">
    <property type="entry name" value="Pleckstrin-homology domain (PH domain)/Phosphotyrosine-binding domain (PTB)"/>
    <property type="match status" value="1"/>
</dbReference>
<dbReference type="Pfam" id="PF00638">
    <property type="entry name" value="Ran_BP1"/>
    <property type="match status" value="1"/>
</dbReference>
<feature type="region of interest" description="Disordered" evidence="3">
    <location>
        <begin position="369"/>
        <end position="404"/>
    </location>
</feature>
<proteinExistence type="predicted"/>
<dbReference type="InterPro" id="IPR045255">
    <property type="entry name" value="RanBP1-like"/>
</dbReference>
<evidence type="ECO:0000256" key="3">
    <source>
        <dbReference type="SAM" id="MobiDB-lite"/>
    </source>
</evidence>
<evidence type="ECO:0000313" key="5">
    <source>
        <dbReference type="EMBL" id="GBB86883.1"/>
    </source>
</evidence>
<gene>
    <name evidence="6" type="ORF">RCL2_002045000</name>
    <name evidence="5" type="ORF">RclHR1_13300002</name>
</gene>
<protein>
    <submittedName>
        <fullName evidence="6">pH domain-like protein</fullName>
    </submittedName>
</protein>
<reference evidence="6" key="2">
    <citation type="submission" date="2019-10" db="EMBL/GenBank/DDBJ databases">
        <title>Conservation and host-specific expression of non-tandemly repeated heterogenous ribosome RNA gene in arbuscular mycorrhizal fungi.</title>
        <authorList>
            <person name="Maeda T."/>
            <person name="Kobayashi Y."/>
            <person name="Nakagawa T."/>
            <person name="Ezawa T."/>
            <person name="Yamaguchi K."/>
            <person name="Bino T."/>
            <person name="Nishimoto Y."/>
            <person name="Shigenobu S."/>
            <person name="Kawaguchi M."/>
        </authorList>
    </citation>
    <scope>NUCLEOTIDE SEQUENCE</scope>
    <source>
        <strain evidence="6">HR1</strain>
    </source>
</reference>
<feature type="domain" description="RanBD1" evidence="4">
    <location>
        <begin position="406"/>
        <end position="532"/>
    </location>
</feature>
<comment type="caution">
    <text evidence="5">The sequence shown here is derived from an EMBL/GenBank/DDBJ whole genome shotgun (WGS) entry which is preliminary data.</text>
</comment>
<dbReference type="InterPro" id="IPR000156">
    <property type="entry name" value="Ran_bind_dom"/>
</dbReference>
<dbReference type="PROSITE" id="PS50196">
    <property type="entry name" value="RANBD1"/>
    <property type="match status" value="1"/>
</dbReference>
<feature type="compositionally biased region" description="Polar residues" evidence="3">
    <location>
        <begin position="315"/>
        <end position="346"/>
    </location>
</feature>
<feature type="compositionally biased region" description="Basic and acidic residues" evidence="3">
    <location>
        <begin position="226"/>
        <end position="269"/>
    </location>
</feature>
<evidence type="ECO:0000259" key="4">
    <source>
        <dbReference type="PROSITE" id="PS50196"/>
    </source>
</evidence>
<dbReference type="PANTHER" id="PTHR23138">
    <property type="entry name" value="RAN BINDING PROTEIN"/>
    <property type="match status" value="1"/>
</dbReference>
<sequence length="545" mass="60997">MATTSVNNYDDIKRKRERENSIDTTEKEPVEHQSDSSEDNNKIIRSKKKRHDEVVNQDLNEEIPKTSSGETTESMRNLQKKVETMKVDNVYINETSNSPSMKVDDENDQKEPSEGHPSEDEDMNYDEESQDNALEDDDNSLVLSKKRTANALEVDTDINKGKESITSISRKLSKTNDENKLSIEALLVKEDEEDKKDQEEILNDSDKTLKNDLPDQDTDVTVKGSTNKDNKHKIDTDIEQDSSKKIKDSSEKPIESIQLDEEKSKKSKENNSNITTPTKSSTTKVFGSSFTPTTKVFGSGITFSTPSSKPLGFSSFATSTPQKSIFDSISKSPPQQGIFGSNSKYSSPLGSFAMSPSLGFQSAVQASSSTRTSIFEKHDDDDNDEDDPENDESEEEESSFGIGAKPLLQEQEVVTGEEDEITRYSVKAKLYWMDKTQQWKERGVGTLRLNYPRDDSKSPRIVMRADGVLKVILNVVLFNGMSVERAQEKFVRLVAFEGADHIPVHLAIKVGNPSAADELYDAIMDAIPQPQRRPQFRVNTVASRA</sequence>
<keyword evidence="7" id="KW-1185">Reference proteome</keyword>
<dbReference type="SUPFAM" id="SSF50729">
    <property type="entry name" value="PH domain-like"/>
    <property type="match status" value="1"/>
</dbReference>
<dbReference type="GO" id="GO:0005634">
    <property type="term" value="C:nucleus"/>
    <property type="evidence" value="ECO:0007669"/>
    <property type="project" value="UniProtKB-SubCell"/>
</dbReference>
<feature type="compositionally biased region" description="Basic and acidic residues" evidence="3">
    <location>
        <begin position="10"/>
        <end position="42"/>
    </location>
</feature>
<evidence type="ECO:0000313" key="7">
    <source>
        <dbReference type="Proteomes" id="UP000247702"/>
    </source>
</evidence>
<dbReference type="CDD" id="cd13180">
    <property type="entry name" value="RanBD_RanBP3"/>
    <property type="match status" value="1"/>
</dbReference>
<dbReference type="EMBL" id="BLAL01000229">
    <property type="protein sequence ID" value="GES93701.1"/>
    <property type="molecule type" value="Genomic_DNA"/>
</dbReference>
<feature type="compositionally biased region" description="Acidic residues" evidence="3">
    <location>
        <begin position="119"/>
        <end position="139"/>
    </location>
</feature>
<dbReference type="STRING" id="94130.A0A2Z6Q9S6"/>
<reference evidence="5 7" key="1">
    <citation type="submission" date="2017-11" db="EMBL/GenBank/DDBJ databases">
        <title>The genome of Rhizophagus clarus HR1 reveals common genetic basis of auxotrophy among arbuscular mycorrhizal fungi.</title>
        <authorList>
            <person name="Kobayashi Y."/>
        </authorList>
    </citation>
    <scope>NUCLEOTIDE SEQUENCE [LARGE SCALE GENOMIC DNA]</scope>
    <source>
        <strain evidence="5 7">HR1</strain>
    </source>
</reference>
<feature type="region of interest" description="Disordered" evidence="3">
    <location>
        <begin position="1"/>
        <end position="346"/>
    </location>
</feature>
<feature type="compositionally biased region" description="Basic and acidic residues" evidence="3">
    <location>
        <begin position="109"/>
        <end position="118"/>
    </location>
</feature>
<dbReference type="SMART" id="SM00160">
    <property type="entry name" value="RanBD"/>
    <property type="match status" value="1"/>
</dbReference>
<keyword evidence="2" id="KW-0539">Nucleus</keyword>
<feature type="compositionally biased region" description="Acidic residues" evidence="3">
    <location>
        <begin position="381"/>
        <end position="398"/>
    </location>
</feature>
<dbReference type="EMBL" id="BEXD01000370">
    <property type="protein sequence ID" value="GBB86883.1"/>
    <property type="molecule type" value="Genomic_DNA"/>
</dbReference>
<dbReference type="InterPro" id="IPR011993">
    <property type="entry name" value="PH-like_dom_sf"/>
</dbReference>
<evidence type="ECO:0000313" key="6">
    <source>
        <dbReference type="EMBL" id="GES93701.1"/>
    </source>
</evidence>
<dbReference type="PANTHER" id="PTHR23138:SF142">
    <property type="entry name" value="RAN-BINDING PROTEIN 3B-RELATED"/>
    <property type="match status" value="1"/>
</dbReference>
<feature type="compositionally biased region" description="Polar residues" evidence="3">
    <location>
        <begin position="274"/>
        <end position="308"/>
    </location>
</feature>
<feature type="compositionally biased region" description="Basic and acidic residues" evidence="3">
    <location>
        <begin position="195"/>
        <end position="213"/>
    </location>
</feature>
<dbReference type="Proteomes" id="UP000247702">
    <property type="component" value="Unassembled WGS sequence"/>
</dbReference>
<dbReference type="Proteomes" id="UP000615446">
    <property type="component" value="Unassembled WGS sequence"/>
</dbReference>
<accession>A0A2Z6Q9S6</accession>